<keyword evidence="2" id="KW-1185">Reference proteome</keyword>
<accession>A0A9Q8ZGB7</accession>
<organism evidence="1 2">
    <name type="scientific">Curvularia clavata</name>
    <dbReference type="NCBI Taxonomy" id="95742"/>
    <lineage>
        <taxon>Eukaryota</taxon>
        <taxon>Fungi</taxon>
        <taxon>Dikarya</taxon>
        <taxon>Ascomycota</taxon>
        <taxon>Pezizomycotina</taxon>
        <taxon>Dothideomycetes</taxon>
        <taxon>Pleosporomycetidae</taxon>
        <taxon>Pleosporales</taxon>
        <taxon>Pleosporineae</taxon>
        <taxon>Pleosporaceae</taxon>
        <taxon>Curvularia</taxon>
    </lineage>
</organism>
<evidence type="ECO:0000313" key="1">
    <source>
        <dbReference type="EMBL" id="USP82887.1"/>
    </source>
</evidence>
<proteinExistence type="predicted"/>
<sequence length="212" mass="23568">MSTITSSDLPNIITVSFFAQIEDALAQTHITLRTSFMQDITYGELWHTFRCKFDLVDSVSVMNNGFTKDTLRFRFDSTEFKIPYTLDAWTGEVVPTLEYVTNWTNIAIPVTLSAGETGIYAFITKETYIVASNVLSAVSEIRGAHSEGVRGFISTNICGKTAFVAKISEGNALITLSSGKQMHHRAKVPNAITLYSWNVTVQSWHGADDYET</sequence>
<dbReference type="Proteomes" id="UP001056012">
    <property type="component" value="Chromosome 8"/>
</dbReference>
<dbReference type="EMBL" id="CP089281">
    <property type="protein sequence ID" value="USP82887.1"/>
    <property type="molecule type" value="Genomic_DNA"/>
</dbReference>
<name>A0A9Q8ZGB7_CURCL</name>
<reference evidence="1" key="1">
    <citation type="submission" date="2021-12" db="EMBL/GenBank/DDBJ databases">
        <title>Curvularia clavata genome.</title>
        <authorList>
            <person name="Cao Y."/>
        </authorList>
    </citation>
    <scope>NUCLEOTIDE SEQUENCE</scope>
    <source>
        <strain evidence="1">Yc1106</strain>
    </source>
</reference>
<gene>
    <name evidence="1" type="ORF">yc1106_10161</name>
</gene>
<evidence type="ECO:0000313" key="2">
    <source>
        <dbReference type="Proteomes" id="UP001056012"/>
    </source>
</evidence>
<dbReference type="VEuPathDB" id="FungiDB:yc1106_10161"/>
<protein>
    <submittedName>
        <fullName evidence="1">Uncharacterized protein</fullName>
    </submittedName>
</protein>
<dbReference type="AlphaFoldDB" id="A0A9Q8ZGB7"/>